<dbReference type="EMBL" id="CZBU01000004">
    <property type="protein sequence ID" value="CUQ78403.1"/>
    <property type="molecule type" value="Genomic_DNA"/>
</dbReference>
<evidence type="ECO:0000313" key="1">
    <source>
        <dbReference type="EMBL" id="CUQ78403.1"/>
    </source>
</evidence>
<gene>
    <name evidence="1" type="ORF">ERS852490_02059</name>
</gene>
<dbReference type="OrthoDB" id="243939at2"/>
<accession>A0A174YTI4</accession>
<organism evidence="1 2">
    <name type="scientific">Lachnospira eligens</name>
    <dbReference type="NCBI Taxonomy" id="39485"/>
    <lineage>
        <taxon>Bacteria</taxon>
        <taxon>Bacillati</taxon>
        <taxon>Bacillota</taxon>
        <taxon>Clostridia</taxon>
        <taxon>Lachnospirales</taxon>
        <taxon>Lachnospiraceae</taxon>
        <taxon>Lachnospira</taxon>
    </lineage>
</organism>
<sequence length="280" mass="32323">MGDIQNYNMEHVDTLAPDTIKESVMCRHSQLSLLLADIQGRISNAPEGSLRTARKAHGCQYYHKVEVNDTKGTYIKKHNYNLAIELAQKDYDLRIEQCLLKELNFLEVILKKYNPSEIQHIYDSLNSFRKEMVTPVFVSDEDFTANWKASEYTSLGFTPDCAEYYTDNGERVRSKSEIIIANKLYRYNIPYRYEYPLQLQSGIITHPDFTCLNVKTRQEYIWEHFGIMDNVEYACNAIKKISDYANSGYVLGRNFIATFETAGTPINANCIDSLIKSHLC</sequence>
<evidence type="ECO:0000313" key="2">
    <source>
        <dbReference type="Proteomes" id="UP000095621"/>
    </source>
</evidence>
<dbReference type="Proteomes" id="UP000095621">
    <property type="component" value="Unassembled WGS sequence"/>
</dbReference>
<name>A0A174YTI4_9FIRM</name>
<proteinExistence type="predicted"/>
<protein>
    <submittedName>
        <fullName evidence="1">Uncharacterized protein</fullName>
    </submittedName>
</protein>
<dbReference type="RefSeq" id="WP_055215964.1">
    <property type="nucleotide sequence ID" value="NZ_CZBU01000004.1"/>
</dbReference>
<dbReference type="AlphaFoldDB" id="A0A174YTI4"/>
<reference evidence="1 2" key="1">
    <citation type="submission" date="2015-09" db="EMBL/GenBank/DDBJ databases">
        <authorList>
            <consortium name="Pathogen Informatics"/>
        </authorList>
    </citation>
    <scope>NUCLEOTIDE SEQUENCE [LARGE SCALE GENOMIC DNA]</scope>
    <source>
        <strain evidence="1 2">2789STDY5834875</strain>
    </source>
</reference>